<reference evidence="1" key="1">
    <citation type="journal article" date="2014" name="Front. Microbiol.">
        <title>High frequency of phylogenetically diverse reductive dehalogenase-homologous genes in deep subseafloor sedimentary metagenomes.</title>
        <authorList>
            <person name="Kawai M."/>
            <person name="Futagami T."/>
            <person name="Toyoda A."/>
            <person name="Takaki Y."/>
            <person name="Nishi S."/>
            <person name="Hori S."/>
            <person name="Arai W."/>
            <person name="Tsubouchi T."/>
            <person name="Morono Y."/>
            <person name="Uchiyama I."/>
            <person name="Ito T."/>
            <person name="Fujiyama A."/>
            <person name="Inagaki F."/>
            <person name="Takami H."/>
        </authorList>
    </citation>
    <scope>NUCLEOTIDE SEQUENCE</scope>
    <source>
        <strain evidence="1">Expedition CK06-06</strain>
    </source>
</reference>
<evidence type="ECO:0008006" key="2">
    <source>
        <dbReference type="Google" id="ProtNLM"/>
    </source>
</evidence>
<organism evidence="1">
    <name type="scientific">marine sediment metagenome</name>
    <dbReference type="NCBI Taxonomy" id="412755"/>
    <lineage>
        <taxon>unclassified sequences</taxon>
        <taxon>metagenomes</taxon>
        <taxon>ecological metagenomes</taxon>
    </lineage>
</organism>
<feature type="non-terminal residue" evidence="1">
    <location>
        <position position="1"/>
    </location>
</feature>
<dbReference type="InterPro" id="IPR026444">
    <property type="entry name" value="Secre_tail"/>
</dbReference>
<protein>
    <recommendedName>
        <fullName evidence="2">Secretion system C-terminal sorting domain-containing protein</fullName>
    </recommendedName>
</protein>
<accession>X1L8U8</accession>
<dbReference type="EMBL" id="BARV01006668">
    <property type="protein sequence ID" value="GAI15757.1"/>
    <property type="molecule type" value="Genomic_DNA"/>
</dbReference>
<gene>
    <name evidence="1" type="ORF">S06H3_13652</name>
</gene>
<proteinExistence type="predicted"/>
<evidence type="ECO:0000313" key="1">
    <source>
        <dbReference type="EMBL" id="GAI15757.1"/>
    </source>
</evidence>
<sequence length="111" mass="12846">LWIGIEEEPLIPTPEIVKFQVYPNPFRNRIDIRWQMIDGRLKTKDISLKIYDVSGRIVKTFNLASCFLLPASAVSWDGRDDKGNMLETGVYFILLIRDGLEPIRQKVVLLK</sequence>
<dbReference type="NCBIfam" id="TIGR04183">
    <property type="entry name" value="Por_Secre_tail"/>
    <property type="match status" value="1"/>
</dbReference>
<dbReference type="Gene3D" id="2.60.40.4070">
    <property type="match status" value="1"/>
</dbReference>
<comment type="caution">
    <text evidence="1">The sequence shown here is derived from an EMBL/GenBank/DDBJ whole genome shotgun (WGS) entry which is preliminary data.</text>
</comment>
<name>X1L8U8_9ZZZZ</name>
<dbReference type="AlphaFoldDB" id="X1L8U8"/>